<keyword evidence="3" id="KW-1185">Reference proteome</keyword>
<dbReference type="Proteomes" id="UP000244336">
    <property type="component" value="Chromosome 7"/>
</dbReference>
<keyword evidence="1" id="KW-0812">Transmembrane</keyword>
<sequence length="98" mass="11007">MHKDKKIILLPLTPAEIVKHDKKFAEIFKNDHTLDTHVATSPEIKLGGALLAQISLMLKIMLLQHHIIPCFANIFHFHMILLLCLANCVLLLPTLPGV</sequence>
<keyword evidence="1" id="KW-0472">Membrane</keyword>
<accession>A0A2T7CWG1</accession>
<evidence type="ECO:0000256" key="1">
    <source>
        <dbReference type="SAM" id="Phobius"/>
    </source>
</evidence>
<feature type="transmembrane region" description="Helical" evidence="1">
    <location>
        <begin position="67"/>
        <end position="92"/>
    </location>
</feature>
<evidence type="ECO:0000313" key="2">
    <source>
        <dbReference type="EMBL" id="PUZ47682.1"/>
    </source>
</evidence>
<keyword evidence="1" id="KW-1133">Transmembrane helix</keyword>
<evidence type="ECO:0000313" key="3">
    <source>
        <dbReference type="Proteomes" id="UP000244336"/>
    </source>
</evidence>
<dbReference type="Gramene" id="PUZ47682">
    <property type="protein sequence ID" value="PUZ47682"/>
    <property type="gene ID" value="GQ55_7G186100"/>
</dbReference>
<reference evidence="2 3" key="1">
    <citation type="submission" date="2018-04" db="EMBL/GenBank/DDBJ databases">
        <title>WGS assembly of Panicum hallii var. hallii HAL2.</title>
        <authorList>
            <person name="Lovell J."/>
            <person name="Jenkins J."/>
            <person name="Lowry D."/>
            <person name="Mamidi S."/>
            <person name="Sreedasyam A."/>
            <person name="Weng X."/>
            <person name="Barry K."/>
            <person name="Bonette J."/>
            <person name="Campitelli B."/>
            <person name="Daum C."/>
            <person name="Gordon S."/>
            <person name="Gould B."/>
            <person name="Lipzen A."/>
            <person name="MacQueen A."/>
            <person name="Palacio-Mejia J."/>
            <person name="Plott C."/>
            <person name="Shakirov E."/>
            <person name="Shu S."/>
            <person name="Yoshinaga Y."/>
            <person name="Zane M."/>
            <person name="Rokhsar D."/>
            <person name="Grimwood J."/>
            <person name="Schmutz J."/>
            <person name="Juenger T."/>
        </authorList>
    </citation>
    <scope>NUCLEOTIDE SEQUENCE [LARGE SCALE GENOMIC DNA]</scope>
    <source>
        <strain evidence="3">cv. HAL2</strain>
    </source>
</reference>
<proteinExistence type="predicted"/>
<dbReference type="AlphaFoldDB" id="A0A2T7CWG1"/>
<protein>
    <submittedName>
        <fullName evidence="2">Uncharacterized protein</fullName>
    </submittedName>
</protein>
<gene>
    <name evidence="2" type="ORF">GQ55_7G186100</name>
</gene>
<organism evidence="2 3">
    <name type="scientific">Panicum hallii var. hallii</name>
    <dbReference type="NCBI Taxonomy" id="1504633"/>
    <lineage>
        <taxon>Eukaryota</taxon>
        <taxon>Viridiplantae</taxon>
        <taxon>Streptophyta</taxon>
        <taxon>Embryophyta</taxon>
        <taxon>Tracheophyta</taxon>
        <taxon>Spermatophyta</taxon>
        <taxon>Magnoliopsida</taxon>
        <taxon>Liliopsida</taxon>
        <taxon>Poales</taxon>
        <taxon>Poaceae</taxon>
        <taxon>PACMAD clade</taxon>
        <taxon>Panicoideae</taxon>
        <taxon>Panicodae</taxon>
        <taxon>Paniceae</taxon>
        <taxon>Panicinae</taxon>
        <taxon>Panicum</taxon>
        <taxon>Panicum sect. Panicum</taxon>
    </lineage>
</organism>
<dbReference type="EMBL" id="CM009755">
    <property type="protein sequence ID" value="PUZ47682.1"/>
    <property type="molecule type" value="Genomic_DNA"/>
</dbReference>
<name>A0A2T7CWG1_9POAL</name>